<reference evidence="1" key="8">
    <citation type="journal article" date="2005" name="Science">
        <title>Antisense Transcription in the Mammalian Transcriptome.</title>
        <authorList>
            <consortium name="RIKEN Genome Exploration Research Group and Genome Science Group (Genome Network Project Core Group) and the FANTOM Consortium"/>
        </authorList>
    </citation>
    <scope>NUCLEOTIDE SEQUENCE</scope>
    <source>
        <strain evidence="1">C57BL/6J</strain>
        <tissue evidence="1">Whole body</tissue>
    </source>
</reference>
<dbReference type="EMBL" id="AK141701">
    <property type="protein sequence ID" value="BAE24806.1"/>
    <property type="molecule type" value="mRNA"/>
</dbReference>
<proteinExistence type="evidence at transcript level"/>
<dbReference type="AlphaFoldDB" id="Q3UR82"/>
<reference evidence="1" key="1">
    <citation type="journal article" date="1999" name="Methods Enzymol.">
        <title>High-efficiency full-length cDNA cloning.</title>
        <authorList>
            <person name="Carninci P."/>
            <person name="Hayashizaki Y."/>
        </authorList>
    </citation>
    <scope>NUCLEOTIDE SEQUENCE</scope>
    <source>
        <strain evidence="1">C57BL/6J</strain>
        <tissue evidence="1">Whole body</tissue>
    </source>
</reference>
<dbReference type="AGR" id="MGI:1921301"/>
<reference evidence="1" key="3">
    <citation type="journal article" date="2000" name="Genome Res.">
        <title>RIKEN integrated sequence analysis (RISA) system--384-format sequencing pipeline with 384 multicapillary sequencer.</title>
        <authorList>
            <person name="Shibata K."/>
            <person name="Itoh M."/>
            <person name="Aizawa K."/>
            <person name="Nagaoka S."/>
            <person name="Sasaki N."/>
            <person name="Carninci P."/>
            <person name="Konno H."/>
            <person name="Akiyama J."/>
            <person name="Nishi K."/>
            <person name="Kitsunai T."/>
            <person name="Tashiro H."/>
            <person name="Itoh M."/>
            <person name="Sumi N."/>
            <person name="Ishii Y."/>
            <person name="Nakamura S."/>
            <person name="Hazama M."/>
            <person name="Nishine T."/>
            <person name="Harada A."/>
            <person name="Yamamoto R."/>
            <person name="Matsumoto H."/>
            <person name="Sakaguchi S."/>
            <person name="Ikegami T."/>
            <person name="Kashiwagi K."/>
            <person name="Fujiwake S."/>
            <person name="Inoue K."/>
            <person name="Togawa Y."/>
            <person name="Izawa M."/>
            <person name="Ohara E."/>
            <person name="Watahiki M."/>
            <person name="Yoneda Y."/>
            <person name="Ishikawa T."/>
            <person name="Ozawa K."/>
            <person name="Tanaka T."/>
            <person name="Matsuura S."/>
            <person name="Kawai J."/>
            <person name="Okazaki Y."/>
            <person name="Muramatsu M."/>
            <person name="Inoue Y."/>
            <person name="Kira A."/>
            <person name="Hayashizaki Y."/>
        </authorList>
    </citation>
    <scope>NUCLEOTIDE SEQUENCE</scope>
    <source>
        <strain evidence="1">C57BL/6J</strain>
        <tissue evidence="1">Whole body</tissue>
    </source>
</reference>
<gene>
    <name evidence="2" type="primary">Steap2</name>
</gene>
<reference evidence="1" key="2">
    <citation type="journal article" date="2000" name="Genome Res.">
        <title>Normalization and subtraction of cap-trapper-selected cDNAs to prepare full-length cDNA libraries for rapid discovery of new genes.</title>
        <authorList>
            <person name="Carninci P."/>
            <person name="Shibata Y."/>
            <person name="Hayatsu N."/>
            <person name="Sugahara Y."/>
            <person name="Shibata K."/>
            <person name="Itoh M."/>
            <person name="Konno H."/>
            <person name="Okazaki Y."/>
            <person name="Muramatsu M."/>
            <person name="Hayashizaki Y."/>
        </authorList>
    </citation>
    <scope>NUCLEOTIDE SEQUENCE</scope>
    <source>
        <strain evidence="1">C57BL/6J</strain>
        <tissue evidence="1">Whole body</tissue>
    </source>
</reference>
<reference evidence="1" key="4">
    <citation type="journal article" date="2001" name="Nature">
        <title>Functional annotation of a full-length mouse cDNA collection.</title>
        <authorList>
            <consortium name="The RIKEN Genome Exploration Research Group Phase II Team and the FANTOM Consortium"/>
        </authorList>
    </citation>
    <scope>NUCLEOTIDE SEQUENCE</scope>
    <source>
        <strain evidence="1">C57BL/6J</strain>
        <tissue evidence="1">Whole body</tissue>
    </source>
</reference>
<accession>Q3UR82</accession>
<protein>
    <submittedName>
        <fullName evidence="1">Uncharacterized protein</fullName>
    </submittedName>
</protein>
<reference evidence="1" key="5">
    <citation type="journal article" date="2002" name="Nature">
        <title>Analysis of the mouse transcriptome based on functional annotation of 60,770 full-length cDNAs.</title>
        <authorList>
            <consortium name="The FANTOM Consortium and the RIKEN Genome Exploration Research Group Phase I and II Team"/>
        </authorList>
    </citation>
    <scope>NUCLEOTIDE SEQUENCE</scope>
    <source>
        <strain evidence="1">C57BL/6J</strain>
        <tissue evidence="1">Whole body</tissue>
    </source>
</reference>
<sequence>MVDLLVQFYVVSPQSGFTFLSGCHIRKIKRPRNMCPILKIHMVKGYLLFACNSVFTENPLLVTLSGYTLKHLHADPRRVHFSCSAVCMGPFHMKQCDTGDGSTLATPP</sequence>
<dbReference type="MGI" id="MGI:1921301">
    <property type="gene designation" value="Steap2"/>
</dbReference>
<evidence type="ECO:0000313" key="2">
    <source>
        <dbReference type="MGI" id="MGI:1921301"/>
    </source>
</evidence>
<reference evidence="1" key="6">
    <citation type="submission" date="2004-03" db="EMBL/GenBank/DDBJ databases">
        <authorList>
            <person name="Arakawa T."/>
            <person name="Carninci P."/>
            <person name="Fukuda S."/>
            <person name="Hashizume W."/>
            <person name="Hayashida K."/>
            <person name="Hori F."/>
            <person name="Iida J."/>
            <person name="Imamura K."/>
            <person name="Imotani K."/>
            <person name="Itoh M."/>
            <person name="Kanagawa S."/>
            <person name="Kawai J."/>
            <person name="Kojima M."/>
            <person name="Konno H."/>
            <person name="Murata M."/>
            <person name="Nakamura M."/>
            <person name="Ninomiya N."/>
            <person name="Nishiyori H."/>
            <person name="Nomura K."/>
            <person name="Ohno M."/>
            <person name="Sakazume N."/>
            <person name="Sano H."/>
            <person name="Sasaki D."/>
            <person name="Shibata K."/>
            <person name="Shiraki T."/>
            <person name="Tagami M."/>
            <person name="Tagami Y."/>
            <person name="Waki K."/>
            <person name="Watahiki A."/>
            <person name="Muramatsu M."/>
            <person name="Hayashizaki Y."/>
        </authorList>
    </citation>
    <scope>NUCLEOTIDE SEQUENCE</scope>
    <source>
        <strain evidence="1">C57BL/6J</strain>
        <tissue evidence="1">Whole body</tissue>
    </source>
</reference>
<reference evidence="1" key="7">
    <citation type="journal article" date="2005" name="Science">
        <title>The Transcriptional Landscape of the Mammalian Genome.</title>
        <authorList>
            <consortium name="The FANTOM Consortium"/>
            <consortium name="Riken Genome Exploration Research Group and Genome Science Group (Genome Network Project Core Group)"/>
        </authorList>
    </citation>
    <scope>NUCLEOTIDE SEQUENCE</scope>
    <source>
        <strain evidence="1">C57BL/6J</strain>
        <tissue evidence="1">Whole body</tissue>
    </source>
</reference>
<organism evidence="1">
    <name type="scientific">Mus musculus</name>
    <name type="common">Mouse</name>
    <dbReference type="NCBI Taxonomy" id="10090"/>
    <lineage>
        <taxon>Eukaryota</taxon>
        <taxon>Metazoa</taxon>
        <taxon>Chordata</taxon>
        <taxon>Craniata</taxon>
        <taxon>Vertebrata</taxon>
        <taxon>Euteleostomi</taxon>
        <taxon>Mammalia</taxon>
        <taxon>Eutheria</taxon>
        <taxon>Euarchontoglires</taxon>
        <taxon>Glires</taxon>
        <taxon>Rodentia</taxon>
        <taxon>Myomorpha</taxon>
        <taxon>Muroidea</taxon>
        <taxon>Muridae</taxon>
        <taxon>Murinae</taxon>
        <taxon>Mus</taxon>
        <taxon>Mus</taxon>
    </lineage>
</organism>
<evidence type="ECO:0000313" key="1">
    <source>
        <dbReference type="EMBL" id="BAE24806.1"/>
    </source>
</evidence>
<name>Q3UR82_MOUSE</name>